<dbReference type="RefSeq" id="WP_163110776.1">
    <property type="nucleotide sequence ID" value="NZ_JAAAWP010000003.1"/>
</dbReference>
<dbReference type="Proteomes" id="UP000478837">
    <property type="component" value="Unassembled WGS sequence"/>
</dbReference>
<comment type="caution">
    <text evidence="1">The sequence shown here is derived from an EMBL/GenBank/DDBJ whole genome shotgun (WGS) entry which is preliminary data.</text>
</comment>
<gene>
    <name evidence="1" type="ORF">GTW09_05670</name>
</gene>
<organism evidence="1 2">
    <name type="scientific">Alteromonas hispanica</name>
    <dbReference type="NCBI Taxonomy" id="315421"/>
    <lineage>
        <taxon>Bacteria</taxon>
        <taxon>Pseudomonadati</taxon>
        <taxon>Pseudomonadota</taxon>
        <taxon>Gammaproteobacteria</taxon>
        <taxon>Alteromonadales</taxon>
        <taxon>Alteromonadaceae</taxon>
        <taxon>Alteromonas/Salinimonas group</taxon>
        <taxon>Alteromonas</taxon>
    </lineage>
</organism>
<dbReference type="EMBL" id="JAAAWP010000003">
    <property type="protein sequence ID" value="NDW20999.1"/>
    <property type="molecule type" value="Genomic_DNA"/>
</dbReference>
<dbReference type="AlphaFoldDB" id="A0A6L9MS40"/>
<evidence type="ECO:0000313" key="1">
    <source>
        <dbReference type="EMBL" id="NDW20999.1"/>
    </source>
</evidence>
<sequence length="63" mass="7461">MTEDQESFFVNLIEKELQSRDDDQELIEVDTMLTQISMKLKAKVAELVVEEAEEEEYLDVEFF</sequence>
<reference evidence="1 2" key="1">
    <citation type="submission" date="2020-01" db="EMBL/GenBank/DDBJ databases">
        <title>Genomes of bacteria type strains.</title>
        <authorList>
            <person name="Chen J."/>
            <person name="Zhu S."/>
            <person name="Yang J."/>
        </authorList>
    </citation>
    <scope>NUCLEOTIDE SEQUENCE [LARGE SCALE GENOMIC DNA]</scope>
    <source>
        <strain evidence="1 2">LMG 22958</strain>
    </source>
</reference>
<proteinExistence type="predicted"/>
<name>A0A6L9MS40_9ALTE</name>
<keyword evidence="2" id="KW-1185">Reference proteome</keyword>
<protein>
    <submittedName>
        <fullName evidence="1">Uncharacterized protein</fullName>
    </submittedName>
</protein>
<evidence type="ECO:0000313" key="2">
    <source>
        <dbReference type="Proteomes" id="UP000478837"/>
    </source>
</evidence>
<accession>A0A6L9MS40</accession>